<protein>
    <recommendedName>
        <fullName evidence="1">PKD domain-containing protein</fullName>
    </recommendedName>
</protein>
<dbReference type="PROSITE" id="PS50093">
    <property type="entry name" value="PKD"/>
    <property type="match status" value="1"/>
</dbReference>
<dbReference type="AlphaFoldDB" id="A0A6J4M2J0"/>
<feature type="domain" description="PKD" evidence="1">
    <location>
        <begin position="57"/>
        <end position="101"/>
    </location>
</feature>
<evidence type="ECO:0000259" key="1">
    <source>
        <dbReference type="PROSITE" id="PS50093"/>
    </source>
</evidence>
<gene>
    <name evidence="2" type="ORF">AVDCRST_MAG29-2019</name>
</gene>
<evidence type="ECO:0000313" key="2">
    <source>
        <dbReference type="EMBL" id="CAA9348144.1"/>
    </source>
</evidence>
<sequence length="153" mass="16297">MEPDLPTVTPAMVEEAVRRMGLPALPVQVQPANATLVNFDTIFFARPEPFDESVTLVGFDVRVLAEPVAYGWSFGDGAAVTTSVPGGPYPAKDVVHRYTDAHVTVQPSVDVTYEVRYSVNGGQMQELGTTLTAEGPPTGLRIREATPLLVGAG</sequence>
<dbReference type="InterPro" id="IPR000601">
    <property type="entry name" value="PKD_dom"/>
</dbReference>
<name>A0A6J4M2J0_9ACTN</name>
<dbReference type="EMBL" id="CADCUG010000126">
    <property type="protein sequence ID" value="CAA9348144.1"/>
    <property type="molecule type" value="Genomic_DNA"/>
</dbReference>
<reference evidence="2" key="1">
    <citation type="submission" date="2020-02" db="EMBL/GenBank/DDBJ databases">
        <authorList>
            <person name="Meier V. D."/>
        </authorList>
    </citation>
    <scope>NUCLEOTIDE SEQUENCE</scope>
    <source>
        <strain evidence="2">AVDCRST_MAG29</strain>
    </source>
</reference>
<accession>A0A6J4M2J0</accession>
<organism evidence="2">
    <name type="scientific">uncultured Nocardioidaceae bacterium</name>
    <dbReference type="NCBI Taxonomy" id="253824"/>
    <lineage>
        <taxon>Bacteria</taxon>
        <taxon>Bacillati</taxon>
        <taxon>Actinomycetota</taxon>
        <taxon>Actinomycetes</taxon>
        <taxon>Propionibacteriales</taxon>
        <taxon>Nocardioidaceae</taxon>
        <taxon>environmental samples</taxon>
    </lineage>
</organism>
<proteinExistence type="predicted"/>